<dbReference type="Proteomes" id="UP001151760">
    <property type="component" value="Unassembled WGS sequence"/>
</dbReference>
<gene>
    <name evidence="2" type="ORF">Tco_1042378</name>
</gene>
<organism evidence="2 3">
    <name type="scientific">Tanacetum coccineum</name>
    <dbReference type="NCBI Taxonomy" id="301880"/>
    <lineage>
        <taxon>Eukaryota</taxon>
        <taxon>Viridiplantae</taxon>
        <taxon>Streptophyta</taxon>
        <taxon>Embryophyta</taxon>
        <taxon>Tracheophyta</taxon>
        <taxon>Spermatophyta</taxon>
        <taxon>Magnoliopsida</taxon>
        <taxon>eudicotyledons</taxon>
        <taxon>Gunneridae</taxon>
        <taxon>Pentapetalae</taxon>
        <taxon>asterids</taxon>
        <taxon>campanulids</taxon>
        <taxon>Asterales</taxon>
        <taxon>Asteraceae</taxon>
        <taxon>Asteroideae</taxon>
        <taxon>Anthemideae</taxon>
        <taxon>Anthemidinae</taxon>
        <taxon>Tanacetum</taxon>
    </lineage>
</organism>
<feature type="region of interest" description="Disordered" evidence="1">
    <location>
        <begin position="301"/>
        <end position="372"/>
    </location>
</feature>
<comment type="caution">
    <text evidence="2">The sequence shown here is derived from an EMBL/GenBank/DDBJ whole genome shotgun (WGS) entry which is preliminary data.</text>
</comment>
<accession>A0ABQ5GLJ6</accession>
<reference evidence="2" key="2">
    <citation type="submission" date="2022-01" db="EMBL/GenBank/DDBJ databases">
        <authorList>
            <person name="Yamashiro T."/>
            <person name="Shiraishi A."/>
            <person name="Satake H."/>
            <person name="Nakayama K."/>
        </authorList>
    </citation>
    <scope>NUCLEOTIDE SEQUENCE</scope>
</reference>
<reference evidence="2" key="1">
    <citation type="journal article" date="2022" name="Int. J. Mol. Sci.">
        <title>Draft Genome of Tanacetum Coccineum: Genomic Comparison of Closely Related Tanacetum-Family Plants.</title>
        <authorList>
            <person name="Yamashiro T."/>
            <person name="Shiraishi A."/>
            <person name="Nakayama K."/>
            <person name="Satake H."/>
        </authorList>
    </citation>
    <scope>NUCLEOTIDE SEQUENCE</scope>
</reference>
<feature type="region of interest" description="Disordered" evidence="1">
    <location>
        <begin position="1"/>
        <end position="23"/>
    </location>
</feature>
<feature type="compositionally biased region" description="Polar residues" evidence="1">
    <location>
        <begin position="342"/>
        <end position="352"/>
    </location>
</feature>
<keyword evidence="3" id="KW-1185">Reference proteome</keyword>
<evidence type="ECO:0000256" key="1">
    <source>
        <dbReference type="SAM" id="MobiDB-lite"/>
    </source>
</evidence>
<dbReference type="EMBL" id="BQNB010018550">
    <property type="protein sequence ID" value="GJT75653.1"/>
    <property type="molecule type" value="Genomic_DNA"/>
</dbReference>
<evidence type="ECO:0000313" key="2">
    <source>
        <dbReference type="EMBL" id="GJT75653.1"/>
    </source>
</evidence>
<feature type="compositionally biased region" description="Basic and acidic residues" evidence="1">
    <location>
        <begin position="322"/>
        <end position="340"/>
    </location>
</feature>
<feature type="compositionally biased region" description="Polar residues" evidence="1">
    <location>
        <begin position="302"/>
        <end position="311"/>
    </location>
</feature>
<proteinExistence type="predicted"/>
<protein>
    <submittedName>
        <fullName evidence="2">Uncharacterized protein</fullName>
    </submittedName>
</protein>
<evidence type="ECO:0000313" key="3">
    <source>
        <dbReference type="Proteomes" id="UP001151760"/>
    </source>
</evidence>
<sequence length="372" mass="41521">MKVEESFNVTFDESPPPTKLSPLVDDDVGEEEAIENNTKVVNNSNEEDESIEVDEVINIKESKNHPLEKVIDMAPLPHRDLRHPWLRYQVKGYDEGIIHSYEQGFRDDIGMMGRQFLLVTHEGLFEIREPLLGGAMRRMTWRQFILALGLHTEEEMVEAGFGAYWQGSERVILDKGDLRDYWMEISFDKDFLGPAPSYVFIQDPVRRLCHKMIACNISGRGQAPEKVTGVDLFYLRSMDRGTANVPYLLAQYLFRHAEGRKSGARLSEGYFIGRLAAHFGLPAAGGPGAAEDAPIVDECAQADSSTNTSPQPHHPLLTHRTMTTEEREARGGESANHEASGRTLSAYDSTLSVAHGSPTRGCQTRQAIPAPP</sequence>
<name>A0ABQ5GLJ6_9ASTR</name>